<name>A0ACB8DN51_DERSI</name>
<comment type="caution">
    <text evidence="1">The sequence shown here is derived from an EMBL/GenBank/DDBJ whole genome shotgun (WGS) entry which is preliminary data.</text>
</comment>
<sequence length="467" mass="48999">MLVFAVLSGPQSLHFESYEYPVGAKMVGWCLAAFGLFQIPLFAYSALYSAKFVILGGRSTTSQAMAGAADHSAAIETSRLAPLREDAIRRMSVALGRTPNELRRMEVVLNRRTSAHIDEAKPAALASEEQKESSKVAESAPEKQRKKRTPPSTPPKLEIELLPPEPEENSQIGYGFGFVPIKTEGTASARAGSAAQSTVPPWGAMVPPEFAGLEAPPAPGEHLAILLTTPEPAEDARGMQQQRGGLRTPGQAAKGGHITINVPRKPENLKATIQGPPVIGYSDLLRRPSVKLTLLEPINGGENDSAEQVRKAIHDFRRKSMAVMRRLSVMPASQQFAGPPLHPGDALPRLQSAGRFPPNQTAPPVCTGGFPPYAAVPSGSISYGPGGGPGPVRRPSSGTNLPSGSLGGGQDVAVDVARLGANAQAPTASRPSEGDETEDDDGDDDSDNENTSSTDTSSTVSSGAAVT</sequence>
<proteinExistence type="predicted"/>
<keyword evidence="2" id="KW-1185">Reference proteome</keyword>
<evidence type="ECO:0000313" key="2">
    <source>
        <dbReference type="Proteomes" id="UP000821865"/>
    </source>
</evidence>
<evidence type="ECO:0000313" key="1">
    <source>
        <dbReference type="EMBL" id="KAH7973791.1"/>
    </source>
</evidence>
<reference evidence="1" key="1">
    <citation type="submission" date="2020-05" db="EMBL/GenBank/DDBJ databases">
        <title>Large-scale comparative analyses of tick genomes elucidate their genetic diversity and vector capacities.</title>
        <authorList>
            <person name="Jia N."/>
            <person name="Wang J."/>
            <person name="Shi W."/>
            <person name="Du L."/>
            <person name="Sun Y."/>
            <person name="Zhan W."/>
            <person name="Jiang J."/>
            <person name="Wang Q."/>
            <person name="Zhang B."/>
            <person name="Ji P."/>
            <person name="Sakyi L.B."/>
            <person name="Cui X."/>
            <person name="Yuan T."/>
            <person name="Jiang B."/>
            <person name="Yang W."/>
            <person name="Lam T.T.-Y."/>
            <person name="Chang Q."/>
            <person name="Ding S."/>
            <person name="Wang X."/>
            <person name="Zhu J."/>
            <person name="Ruan X."/>
            <person name="Zhao L."/>
            <person name="Wei J."/>
            <person name="Que T."/>
            <person name="Du C."/>
            <person name="Cheng J."/>
            <person name="Dai P."/>
            <person name="Han X."/>
            <person name="Huang E."/>
            <person name="Gao Y."/>
            <person name="Liu J."/>
            <person name="Shao H."/>
            <person name="Ye R."/>
            <person name="Li L."/>
            <person name="Wei W."/>
            <person name="Wang X."/>
            <person name="Wang C."/>
            <person name="Yang T."/>
            <person name="Huo Q."/>
            <person name="Li W."/>
            <person name="Guo W."/>
            <person name="Chen H."/>
            <person name="Zhou L."/>
            <person name="Ni X."/>
            <person name="Tian J."/>
            <person name="Zhou Y."/>
            <person name="Sheng Y."/>
            <person name="Liu T."/>
            <person name="Pan Y."/>
            <person name="Xia L."/>
            <person name="Li J."/>
            <person name="Zhao F."/>
            <person name="Cao W."/>
        </authorList>
    </citation>
    <scope>NUCLEOTIDE SEQUENCE</scope>
    <source>
        <strain evidence="1">Dsil-2018</strain>
    </source>
</reference>
<dbReference type="Proteomes" id="UP000821865">
    <property type="component" value="Chromosome 10"/>
</dbReference>
<accession>A0ACB8DN51</accession>
<protein>
    <submittedName>
        <fullName evidence="1">Uncharacterized protein</fullName>
    </submittedName>
</protein>
<gene>
    <name evidence="1" type="ORF">HPB49_005302</name>
</gene>
<dbReference type="EMBL" id="CM023479">
    <property type="protein sequence ID" value="KAH7973791.1"/>
    <property type="molecule type" value="Genomic_DNA"/>
</dbReference>
<organism evidence="1 2">
    <name type="scientific">Dermacentor silvarum</name>
    <name type="common">Tick</name>
    <dbReference type="NCBI Taxonomy" id="543639"/>
    <lineage>
        <taxon>Eukaryota</taxon>
        <taxon>Metazoa</taxon>
        <taxon>Ecdysozoa</taxon>
        <taxon>Arthropoda</taxon>
        <taxon>Chelicerata</taxon>
        <taxon>Arachnida</taxon>
        <taxon>Acari</taxon>
        <taxon>Parasitiformes</taxon>
        <taxon>Ixodida</taxon>
        <taxon>Ixodoidea</taxon>
        <taxon>Ixodidae</taxon>
        <taxon>Rhipicephalinae</taxon>
        <taxon>Dermacentor</taxon>
    </lineage>
</organism>